<name>A0A8T0IEJ3_CERPU</name>
<dbReference type="AlphaFoldDB" id="A0A8T0IEJ3"/>
<gene>
    <name evidence="1" type="ORF">KC19_4G251300</name>
</gene>
<evidence type="ECO:0000313" key="1">
    <source>
        <dbReference type="EMBL" id="KAG0581435.1"/>
    </source>
</evidence>
<reference evidence="1" key="1">
    <citation type="submission" date="2020-06" db="EMBL/GenBank/DDBJ databases">
        <title>WGS assembly of Ceratodon purpureus strain R40.</title>
        <authorList>
            <person name="Carey S.B."/>
            <person name="Jenkins J."/>
            <person name="Shu S."/>
            <person name="Lovell J.T."/>
            <person name="Sreedasyam A."/>
            <person name="Maumus F."/>
            <person name="Tiley G.P."/>
            <person name="Fernandez-Pozo N."/>
            <person name="Barry K."/>
            <person name="Chen C."/>
            <person name="Wang M."/>
            <person name="Lipzen A."/>
            <person name="Daum C."/>
            <person name="Saski C.A."/>
            <person name="Payton A.C."/>
            <person name="Mcbreen J.C."/>
            <person name="Conrad R.E."/>
            <person name="Kollar L.M."/>
            <person name="Olsson S."/>
            <person name="Huttunen S."/>
            <person name="Landis J.B."/>
            <person name="Wickett N.J."/>
            <person name="Johnson M.G."/>
            <person name="Rensing S.A."/>
            <person name="Grimwood J."/>
            <person name="Schmutz J."/>
            <person name="Mcdaniel S.F."/>
        </authorList>
    </citation>
    <scope>NUCLEOTIDE SEQUENCE</scope>
    <source>
        <strain evidence="1">R40</strain>
    </source>
</reference>
<dbReference type="Proteomes" id="UP000822688">
    <property type="component" value="Chromosome 4"/>
</dbReference>
<protein>
    <submittedName>
        <fullName evidence="1">Uncharacterized protein</fullName>
    </submittedName>
</protein>
<accession>A0A8T0IEJ3</accession>
<organism evidence="1 2">
    <name type="scientific">Ceratodon purpureus</name>
    <name type="common">Fire moss</name>
    <name type="synonym">Dicranum purpureum</name>
    <dbReference type="NCBI Taxonomy" id="3225"/>
    <lineage>
        <taxon>Eukaryota</taxon>
        <taxon>Viridiplantae</taxon>
        <taxon>Streptophyta</taxon>
        <taxon>Embryophyta</taxon>
        <taxon>Bryophyta</taxon>
        <taxon>Bryophytina</taxon>
        <taxon>Bryopsida</taxon>
        <taxon>Dicranidae</taxon>
        <taxon>Pseudoditrichales</taxon>
        <taxon>Ditrichaceae</taxon>
        <taxon>Ceratodon</taxon>
    </lineage>
</organism>
<keyword evidence="2" id="KW-1185">Reference proteome</keyword>
<evidence type="ECO:0000313" key="2">
    <source>
        <dbReference type="Proteomes" id="UP000822688"/>
    </source>
</evidence>
<dbReference type="EMBL" id="CM026424">
    <property type="protein sequence ID" value="KAG0581435.1"/>
    <property type="molecule type" value="Genomic_DNA"/>
</dbReference>
<proteinExistence type="predicted"/>
<comment type="caution">
    <text evidence="1">The sequence shown here is derived from an EMBL/GenBank/DDBJ whole genome shotgun (WGS) entry which is preliminary data.</text>
</comment>
<sequence>MWMMWESPCLALNLPLALQITAVINGSPQLFPRSSLCWNPNLKSKNICPVSAEMHDDNTQSPKIGWPTQVKMSKPHIHLALSHPTCLQLETRYRLQHFRWLPTVAWPLQSRHPGFLLSFTLSVQLFLRACLALSAGISDSVGV</sequence>